<dbReference type="EMBL" id="BGZN01000037">
    <property type="protein sequence ID" value="GBR74275.1"/>
    <property type="molecule type" value="Genomic_DNA"/>
</dbReference>
<accession>A0A388TCP9</accession>
<organism evidence="1 2">
    <name type="scientific">Termititenax aidoneus</name>
    <dbReference type="NCBI Taxonomy" id="2218524"/>
    <lineage>
        <taxon>Bacteria</taxon>
        <taxon>Bacillati</taxon>
        <taxon>Candidatus Margulisiibacteriota</taxon>
        <taxon>Candidatus Termititenacia</taxon>
        <taxon>Candidatus Termititenacales</taxon>
        <taxon>Candidatus Termititenacaceae</taxon>
        <taxon>Candidatus Termititenax</taxon>
    </lineage>
</organism>
<protein>
    <recommendedName>
        <fullName evidence="3">Outer membrane protein</fullName>
    </recommendedName>
</protein>
<reference evidence="1 2" key="1">
    <citation type="journal article" date="2019" name="ISME J.">
        <title>Genome analyses of uncultured TG2/ZB3 bacteria in 'Margulisbacteria' specifically attached to ectosymbiotic spirochetes of protists in the termite gut.</title>
        <authorList>
            <person name="Utami Y.D."/>
            <person name="Kuwahara H."/>
            <person name="Igai K."/>
            <person name="Murakami T."/>
            <person name="Sugaya K."/>
            <person name="Morikawa T."/>
            <person name="Nagura Y."/>
            <person name="Yuki M."/>
            <person name="Deevong P."/>
            <person name="Inoue T."/>
            <person name="Kihara K."/>
            <person name="Lo N."/>
            <person name="Yamada A."/>
            <person name="Ohkuma M."/>
            <person name="Hongoh Y."/>
        </authorList>
    </citation>
    <scope>NUCLEOTIDE SEQUENCE [LARGE SCALE GENOMIC DNA]</scope>
    <source>
        <strain evidence="1">NkOx7-01</strain>
    </source>
</reference>
<comment type="caution">
    <text evidence="1">The sequence shown here is derived from an EMBL/GenBank/DDBJ whole genome shotgun (WGS) entry which is preliminary data.</text>
</comment>
<proteinExistence type="predicted"/>
<evidence type="ECO:0000313" key="2">
    <source>
        <dbReference type="Proteomes" id="UP000269352"/>
    </source>
</evidence>
<sequence>MIKRCLFIGILTLCLLAEETKQAYSFDLLARGADAMARGGAYLASTESAQPVFQNYAWLGLQTTPRVSLTAFRLLDEVGYFAAAYAWGNFSFGVLNAQDSSGYVRDANNNLGARISYQDTTFYGACGWGQENFGLGARLKYHSKNYSAVDISASGLALDFSGFYRLDERWQFGAAVNNAVSSGLQWSTGLTEELPWTYELGGRYSALENLDFYAETTLQKGFSQLWRGGAELAAGEFVVLRAGFNQTKDLLLTTTFTAGVGLRLDNVSIEYAYNPADDLSGSVTHFFTLSYILLK</sequence>
<gene>
    <name evidence="1" type="ORF">NO1_1482</name>
</gene>
<dbReference type="Proteomes" id="UP000269352">
    <property type="component" value="Unassembled WGS sequence"/>
</dbReference>
<evidence type="ECO:0000313" key="1">
    <source>
        <dbReference type="EMBL" id="GBR74275.1"/>
    </source>
</evidence>
<keyword evidence="2" id="KW-1185">Reference proteome</keyword>
<evidence type="ECO:0008006" key="3">
    <source>
        <dbReference type="Google" id="ProtNLM"/>
    </source>
</evidence>
<name>A0A388TCP9_TERA1</name>
<dbReference type="AlphaFoldDB" id="A0A388TCP9"/>
<dbReference type="SUPFAM" id="SSF56935">
    <property type="entry name" value="Porins"/>
    <property type="match status" value="1"/>
</dbReference>